<sequence length="259" mass="29177">MASQEANLPFIRNLASSDRKLRTTSLESLRAFLSAQHTLTPTDALKLWKGLFYAMWMCDRPIPQQNLAAELANLLAPSTSSSSSSTETGVVHEECASAWMRGFWEIISTQWTTGIDVLRMEKFLLLVRRFVCASFAWVRVGGYKDGRVRALLEVLGEWPLEKEGELDRVPLGLRLHVIDVWVDEVERSRVLAEVEEKEGARKVVDGVGDLVRALTKGFPSKPLRKKAGDSLEDERLPWYVPPKEDDEGDDDDGWAGFQD</sequence>
<feature type="region of interest" description="Disordered" evidence="5">
    <location>
        <begin position="220"/>
        <end position="259"/>
    </location>
</feature>
<evidence type="ECO:0000256" key="3">
    <source>
        <dbReference type="ARBA" id="ARBA00022552"/>
    </source>
</evidence>
<gene>
    <name evidence="6" type="ORF">SAPIO_CDS0027</name>
</gene>
<dbReference type="VEuPathDB" id="FungiDB:SAPIO_CDS0027"/>
<proteinExistence type="inferred from homology"/>
<dbReference type="AlphaFoldDB" id="A0A084GHD7"/>
<keyword evidence="7" id="KW-1185">Reference proteome</keyword>
<evidence type="ECO:0000256" key="4">
    <source>
        <dbReference type="ARBA" id="ARBA00023242"/>
    </source>
</evidence>
<evidence type="ECO:0000313" key="6">
    <source>
        <dbReference type="EMBL" id="KEZ46749.1"/>
    </source>
</evidence>
<dbReference type="GO" id="GO:0006364">
    <property type="term" value="P:rRNA processing"/>
    <property type="evidence" value="ECO:0007669"/>
    <property type="project" value="UniProtKB-KW"/>
</dbReference>
<dbReference type="HOGENOM" id="CLU_022876_0_0_1"/>
<dbReference type="InterPro" id="IPR010301">
    <property type="entry name" value="RRP1"/>
</dbReference>
<dbReference type="GO" id="GO:0005634">
    <property type="term" value="C:nucleus"/>
    <property type="evidence" value="ECO:0007669"/>
    <property type="project" value="UniProtKB-SubCell"/>
</dbReference>
<dbReference type="PANTHER" id="PTHR13026">
    <property type="entry name" value="NNP-1 PROTEIN NOVEL NUCLEAR PROTEIN 1 NOP52"/>
    <property type="match status" value="1"/>
</dbReference>
<comment type="similarity">
    <text evidence="2">Belongs to the RRP1 family.</text>
</comment>
<evidence type="ECO:0000256" key="1">
    <source>
        <dbReference type="ARBA" id="ARBA00004123"/>
    </source>
</evidence>
<name>A0A084GHD7_PSEDA</name>
<dbReference type="Proteomes" id="UP000028545">
    <property type="component" value="Unassembled WGS sequence"/>
</dbReference>
<feature type="compositionally biased region" description="Acidic residues" evidence="5">
    <location>
        <begin position="244"/>
        <end position="253"/>
    </location>
</feature>
<comment type="subcellular location">
    <subcellularLocation>
        <location evidence="1">Nucleus</location>
    </subcellularLocation>
</comment>
<protein>
    <submittedName>
        <fullName evidence="6">Uncharacterized protein</fullName>
    </submittedName>
</protein>
<evidence type="ECO:0000313" key="7">
    <source>
        <dbReference type="Proteomes" id="UP000028545"/>
    </source>
</evidence>
<dbReference type="EMBL" id="JOWA01000011">
    <property type="protein sequence ID" value="KEZ46749.1"/>
    <property type="molecule type" value="Genomic_DNA"/>
</dbReference>
<dbReference type="PANTHER" id="PTHR13026:SF0">
    <property type="entry name" value="RIBOSOMAL RNA PROCESSING 1B"/>
    <property type="match status" value="1"/>
</dbReference>
<organism evidence="6 7">
    <name type="scientific">Pseudallescheria apiosperma</name>
    <name type="common">Scedosporium apiospermum</name>
    <dbReference type="NCBI Taxonomy" id="563466"/>
    <lineage>
        <taxon>Eukaryota</taxon>
        <taxon>Fungi</taxon>
        <taxon>Dikarya</taxon>
        <taxon>Ascomycota</taxon>
        <taxon>Pezizomycotina</taxon>
        <taxon>Sordariomycetes</taxon>
        <taxon>Hypocreomycetidae</taxon>
        <taxon>Microascales</taxon>
        <taxon>Microascaceae</taxon>
        <taxon>Scedosporium</taxon>
    </lineage>
</organism>
<dbReference type="OMA" id="AMWFSDR"/>
<dbReference type="Pfam" id="PF05997">
    <property type="entry name" value="Nop52"/>
    <property type="match status" value="1"/>
</dbReference>
<dbReference type="GO" id="GO:0030688">
    <property type="term" value="C:preribosome, small subunit precursor"/>
    <property type="evidence" value="ECO:0007669"/>
    <property type="project" value="InterPro"/>
</dbReference>
<keyword evidence="3" id="KW-0698">rRNA processing</keyword>
<evidence type="ECO:0000256" key="5">
    <source>
        <dbReference type="SAM" id="MobiDB-lite"/>
    </source>
</evidence>
<accession>A0A084GHD7</accession>
<dbReference type="OrthoDB" id="2019504at2759"/>
<evidence type="ECO:0000256" key="2">
    <source>
        <dbReference type="ARBA" id="ARBA00006374"/>
    </source>
</evidence>
<reference evidence="6 7" key="1">
    <citation type="journal article" date="2014" name="Genome Announc.">
        <title>Draft genome sequence of the pathogenic fungus Scedosporium apiospermum.</title>
        <authorList>
            <person name="Vandeputte P."/>
            <person name="Ghamrawi S."/>
            <person name="Rechenmann M."/>
            <person name="Iltis A."/>
            <person name="Giraud S."/>
            <person name="Fleury M."/>
            <person name="Thornton C."/>
            <person name="Delhaes L."/>
            <person name="Meyer W."/>
            <person name="Papon N."/>
            <person name="Bouchara J.P."/>
        </authorList>
    </citation>
    <scope>NUCLEOTIDE SEQUENCE [LARGE SCALE GENOMIC DNA]</scope>
    <source>
        <strain evidence="6 7">IHEM 14462</strain>
    </source>
</reference>
<dbReference type="KEGG" id="sapo:SAPIO_CDS0027"/>
<comment type="caution">
    <text evidence="6">The sequence shown here is derived from an EMBL/GenBank/DDBJ whole genome shotgun (WGS) entry which is preliminary data.</text>
</comment>
<dbReference type="GeneID" id="27718179"/>
<feature type="compositionally biased region" description="Basic and acidic residues" evidence="5">
    <location>
        <begin position="226"/>
        <end position="236"/>
    </location>
</feature>
<keyword evidence="4" id="KW-0539">Nucleus</keyword>
<dbReference type="RefSeq" id="XP_016646548.1">
    <property type="nucleotide sequence ID" value="XM_016782915.1"/>
</dbReference>